<dbReference type="Gene3D" id="1.20.120.1490">
    <property type="match status" value="1"/>
</dbReference>
<dbReference type="InterPro" id="IPR025961">
    <property type="entry name" value="Metal_resist"/>
</dbReference>
<protein>
    <recommendedName>
        <fullName evidence="4">Periplasmic heavy metal sensor</fullName>
    </recommendedName>
</protein>
<evidence type="ECO:0008006" key="4">
    <source>
        <dbReference type="Google" id="ProtNLM"/>
    </source>
</evidence>
<name>A0A512E257_9PROT</name>
<feature type="chain" id="PRO_5021840640" description="Periplasmic heavy metal sensor" evidence="1">
    <location>
        <begin position="25"/>
        <end position="189"/>
    </location>
</feature>
<feature type="signal peptide" evidence="1">
    <location>
        <begin position="1"/>
        <end position="24"/>
    </location>
</feature>
<reference evidence="2 3" key="1">
    <citation type="submission" date="2019-07" db="EMBL/GenBank/DDBJ databases">
        <title>Whole genome shotgun sequence of Skermanella aerolata NBRC 106429.</title>
        <authorList>
            <person name="Hosoyama A."/>
            <person name="Uohara A."/>
            <person name="Ohji S."/>
            <person name="Ichikawa N."/>
        </authorList>
    </citation>
    <scope>NUCLEOTIDE SEQUENCE [LARGE SCALE GENOMIC DNA]</scope>
    <source>
        <strain evidence="2 3">NBRC 106429</strain>
    </source>
</reference>
<dbReference type="AlphaFoldDB" id="A0A512E257"/>
<gene>
    <name evidence="2" type="ORF">SAE02_69500</name>
</gene>
<evidence type="ECO:0000313" key="3">
    <source>
        <dbReference type="Proteomes" id="UP000321523"/>
    </source>
</evidence>
<organism evidence="2 3">
    <name type="scientific">Skermanella aerolata</name>
    <dbReference type="NCBI Taxonomy" id="393310"/>
    <lineage>
        <taxon>Bacteria</taxon>
        <taxon>Pseudomonadati</taxon>
        <taxon>Pseudomonadota</taxon>
        <taxon>Alphaproteobacteria</taxon>
        <taxon>Rhodospirillales</taxon>
        <taxon>Azospirillaceae</taxon>
        <taxon>Skermanella</taxon>
    </lineage>
</organism>
<evidence type="ECO:0000313" key="2">
    <source>
        <dbReference type="EMBL" id="GEO42802.1"/>
    </source>
</evidence>
<keyword evidence="1" id="KW-0732">Signal</keyword>
<dbReference type="OrthoDB" id="7353511at2"/>
<evidence type="ECO:0000256" key="1">
    <source>
        <dbReference type="SAM" id="SignalP"/>
    </source>
</evidence>
<proteinExistence type="predicted"/>
<comment type="caution">
    <text evidence="2">The sequence shown here is derived from an EMBL/GenBank/DDBJ whole genome shotgun (WGS) entry which is preliminary data.</text>
</comment>
<accession>A0A512E257</accession>
<dbReference type="RefSeq" id="WP_044436048.1">
    <property type="nucleotide sequence ID" value="NZ_BJYZ01000050.1"/>
</dbReference>
<dbReference type="Pfam" id="PF13801">
    <property type="entry name" value="Metal_resist"/>
    <property type="match status" value="1"/>
</dbReference>
<dbReference type="EMBL" id="BJYZ01000050">
    <property type="protein sequence ID" value="GEO42802.1"/>
    <property type="molecule type" value="Genomic_DNA"/>
</dbReference>
<dbReference type="Proteomes" id="UP000321523">
    <property type="component" value="Unassembled WGS sequence"/>
</dbReference>
<keyword evidence="3" id="KW-1185">Reference proteome</keyword>
<sequence length="189" mass="20535">MFPALALSASLALTTLGLSGAASAQVTHTPQQPYAHLHSRPVKALSDQQIADLRAGRGMGYALPAELNGYPGPLHTLENAEALMLSPFQRERTRTLFEAMKAQAVPLGERLIEQETELERLFAERAVTPASLEAATNAIGVTQGALRTAHLRYHLMMVEVLTSEQVQRYAEARGYSGGHEQEGHSDHAR</sequence>